<reference evidence="2 3" key="2">
    <citation type="journal article" date="2013" name="PLoS ONE">
        <title>Whole genome mapping and re-organization of the nuclear and mitochondrial genomes of Babesia microti isolates.</title>
        <authorList>
            <person name="Cornillot E."/>
            <person name="Dassouli A."/>
            <person name="Garg A."/>
            <person name="Pachikara N."/>
            <person name="Randazzo S."/>
            <person name="Depoix D."/>
            <person name="Carcy B."/>
            <person name="Delbecq S."/>
            <person name="Frutos R."/>
            <person name="Silva J.C."/>
            <person name="Sutton R."/>
            <person name="Krause P.J."/>
            <person name="Mamoun C.B."/>
        </authorList>
    </citation>
    <scope>NUCLEOTIDE SEQUENCE [LARGE SCALE GENOMIC DNA]</scope>
    <source>
        <strain evidence="2 3">RI</strain>
    </source>
</reference>
<feature type="compositionally biased region" description="Basic and acidic residues" evidence="1">
    <location>
        <begin position="145"/>
        <end position="157"/>
    </location>
</feature>
<dbReference type="RefSeq" id="XP_012647685.1">
    <property type="nucleotide sequence ID" value="XM_012792231.1"/>
</dbReference>
<dbReference type="GeneID" id="24423695"/>
<evidence type="ECO:0000256" key="1">
    <source>
        <dbReference type="SAM" id="MobiDB-lite"/>
    </source>
</evidence>
<evidence type="ECO:0000313" key="2">
    <source>
        <dbReference type="EMBL" id="CCF73076.1"/>
    </source>
</evidence>
<dbReference type="KEGG" id="bmic:BMR1_01G03100"/>
<dbReference type="EMBL" id="FO082871">
    <property type="protein sequence ID" value="CCF73076.1"/>
    <property type="molecule type" value="Genomic_DNA"/>
</dbReference>
<proteinExistence type="predicted"/>
<feature type="compositionally biased region" description="Basic and acidic residues" evidence="1">
    <location>
        <begin position="1"/>
        <end position="70"/>
    </location>
</feature>
<name>I7IFU2_BABMR</name>
<feature type="region of interest" description="Disordered" evidence="1">
    <location>
        <begin position="1"/>
        <end position="157"/>
    </location>
</feature>
<gene>
    <name evidence="2" type="ORF">BMR1_01G03100</name>
</gene>
<sequence>MGGKCSKESKLQRERDEAEDLSARLADEAKFAEEVNTIREKQEKMRTESQRVAKEEESELETQRSEKSSVRDMVSSSRSSKEIILEKQQSAKREFERMKEEQGRMEGTNLIKLDKVDPSRSVSSARSIEAKRAENSATTGSARLVDSEKTDRSVQKTEEVETLLNMGNVDKTASLIAQKYGCSLGPGHITSECPICSTFDLSDAPLLS</sequence>
<dbReference type="VEuPathDB" id="PiroplasmaDB:BMR1_01G03100"/>
<keyword evidence="3" id="KW-1185">Reference proteome</keyword>
<reference evidence="2 3" key="1">
    <citation type="journal article" date="2012" name="Nucleic Acids Res.">
        <title>Sequencing of the smallest Apicomplexan genome from the human pathogen Babesia microti.</title>
        <authorList>
            <person name="Cornillot E."/>
            <person name="Hadj-Kaddour K."/>
            <person name="Dassouli A."/>
            <person name="Noel B."/>
            <person name="Ranwez V."/>
            <person name="Vacherie B."/>
            <person name="Augagneur Y."/>
            <person name="Bres V."/>
            <person name="Duclos A."/>
            <person name="Randazzo S."/>
            <person name="Carcy B."/>
            <person name="Debierre-Grockiego F."/>
            <person name="Delbecq S."/>
            <person name="Moubri-Menage K."/>
            <person name="Shams-Eldin H."/>
            <person name="Usmani-Brown S."/>
            <person name="Bringaud F."/>
            <person name="Wincker P."/>
            <person name="Vivares C.P."/>
            <person name="Schwarz R.T."/>
            <person name="Schetters T.P."/>
            <person name="Krause P.J."/>
            <person name="Gorenflot A."/>
            <person name="Berry V."/>
            <person name="Barbe V."/>
            <person name="Ben Mamoun C."/>
        </authorList>
    </citation>
    <scope>NUCLEOTIDE SEQUENCE [LARGE SCALE GENOMIC DNA]</scope>
    <source>
        <strain evidence="2 3">RI</strain>
    </source>
</reference>
<evidence type="ECO:0000313" key="3">
    <source>
        <dbReference type="Proteomes" id="UP000002899"/>
    </source>
</evidence>
<dbReference type="OMA" id="SKRCGCD"/>
<protein>
    <submittedName>
        <fullName evidence="2">Glideosome-associated protein 45 (GAP45)</fullName>
    </submittedName>
</protein>
<accession>I7IFU2</accession>
<organism evidence="2 3">
    <name type="scientific">Babesia microti (strain RI)</name>
    <dbReference type="NCBI Taxonomy" id="1133968"/>
    <lineage>
        <taxon>Eukaryota</taxon>
        <taxon>Sar</taxon>
        <taxon>Alveolata</taxon>
        <taxon>Apicomplexa</taxon>
        <taxon>Aconoidasida</taxon>
        <taxon>Piroplasmida</taxon>
        <taxon>Babesiidae</taxon>
        <taxon>Babesia</taxon>
    </lineage>
</organism>
<dbReference type="AlphaFoldDB" id="I7IFU2"/>
<feature type="compositionally biased region" description="Basic and acidic residues" evidence="1">
    <location>
        <begin position="79"/>
        <end position="104"/>
    </location>
</feature>
<reference evidence="2 3" key="3">
    <citation type="journal article" date="2016" name="Sci. Rep.">
        <title>Genome-wide diversity and gene expression profiling of Babesia microti isolates identify polymorphic genes that mediate host-pathogen interactions.</title>
        <authorList>
            <person name="Silva J.C."/>
            <person name="Cornillot E."/>
            <person name="McCracken C."/>
            <person name="Usmani-Brown S."/>
            <person name="Dwivedi A."/>
            <person name="Ifeonu O.O."/>
            <person name="Crabtree J."/>
            <person name="Gotia H.T."/>
            <person name="Virji A.Z."/>
            <person name="Reynes C."/>
            <person name="Colinge J."/>
            <person name="Kumar V."/>
            <person name="Lawres L."/>
            <person name="Pazzi J.E."/>
            <person name="Pablo J.V."/>
            <person name="Hung C."/>
            <person name="Brancato J."/>
            <person name="Kumari P."/>
            <person name="Orvis J."/>
            <person name="Tretina K."/>
            <person name="Chibucos M."/>
            <person name="Ott S."/>
            <person name="Sadzewicz L."/>
            <person name="Sengamalay N."/>
            <person name="Shetty A.C."/>
            <person name="Su Q."/>
            <person name="Tallon L."/>
            <person name="Fraser C.M."/>
            <person name="Frutos R."/>
            <person name="Molina D.M."/>
            <person name="Krause P.J."/>
            <person name="Ben Mamoun C."/>
        </authorList>
    </citation>
    <scope>NUCLEOTIDE SEQUENCE [LARGE SCALE GENOMIC DNA]</scope>
    <source>
        <strain evidence="2 3">RI</strain>
    </source>
</reference>
<dbReference type="Proteomes" id="UP000002899">
    <property type="component" value="Chromosome I"/>
</dbReference>